<protein>
    <submittedName>
        <fullName evidence="1">Uncharacterized protein</fullName>
    </submittedName>
</protein>
<accession>A0A3B0ZD86</accession>
<sequence length="42" mass="4148">MVICTGPLATVDCGPGQARKGAAAAVDLGAGVWLVRIATYSS</sequence>
<gene>
    <name evidence="1" type="ORF">MNBD_GAMMA14-1893</name>
</gene>
<reference evidence="1" key="1">
    <citation type="submission" date="2018-06" db="EMBL/GenBank/DDBJ databases">
        <authorList>
            <person name="Zhirakovskaya E."/>
        </authorList>
    </citation>
    <scope>NUCLEOTIDE SEQUENCE</scope>
</reference>
<feature type="non-terminal residue" evidence="1">
    <location>
        <position position="42"/>
    </location>
</feature>
<evidence type="ECO:0000313" key="1">
    <source>
        <dbReference type="EMBL" id="VAW79344.1"/>
    </source>
</evidence>
<dbReference type="EMBL" id="UOFM01000303">
    <property type="protein sequence ID" value="VAW79344.1"/>
    <property type="molecule type" value="Genomic_DNA"/>
</dbReference>
<proteinExistence type="predicted"/>
<dbReference type="AlphaFoldDB" id="A0A3B0ZD86"/>
<organism evidence="1">
    <name type="scientific">hydrothermal vent metagenome</name>
    <dbReference type="NCBI Taxonomy" id="652676"/>
    <lineage>
        <taxon>unclassified sequences</taxon>
        <taxon>metagenomes</taxon>
        <taxon>ecological metagenomes</taxon>
    </lineage>
</organism>
<name>A0A3B0ZD86_9ZZZZ</name>